<dbReference type="HOGENOM" id="CLU_010245_2_1_1"/>
<dbReference type="Pfam" id="PF02696">
    <property type="entry name" value="SelO"/>
    <property type="match status" value="1"/>
</dbReference>
<evidence type="ECO:0000256" key="6">
    <source>
        <dbReference type="ARBA" id="ARBA00022741"/>
    </source>
</evidence>
<dbReference type="eggNOG" id="KOG2542">
    <property type="taxonomic scope" value="Eukaryota"/>
</dbReference>
<dbReference type="GeneID" id="18249190"/>
<evidence type="ECO:0000256" key="7">
    <source>
        <dbReference type="ARBA" id="ARBA00022840"/>
    </source>
</evidence>
<evidence type="ECO:0000313" key="10">
    <source>
        <dbReference type="EMBL" id="EGV59981.1"/>
    </source>
</evidence>
<protein>
    <recommendedName>
        <fullName evidence="9">Selenoprotein O</fullName>
    </recommendedName>
</protein>
<dbReference type="EMBL" id="GL996528">
    <property type="protein sequence ID" value="EGV59981.1"/>
    <property type="molecule type" value="Genomic_DNA"/>
</dbReference>
<dbReference type="KEGG" id="cten:18249190"/>
<evidence type="ECO:0000256" key="1">
    <source>
        <dbReference type="ARBA" id="ARBA00001946"/>
    </source>
</evidence>
<sequence>MSTKFSAIAKPSSFVARLPPDPVLHSPEVARNNPDNVTHTPRILDSGAYSFTLPEPRKSYKYLTSSPTALRDVGLNQEAVEDPQYRKIVSGEAYFDAELSKLLPPPHSQAYAGWQFGQFAGQLGDGRVVNLFEVAKNKSDASQNRKTYEVQLKGAGLTPFSRFADGKAVLRSSIREYTISEHLNAIGIPTTRALALVYLPETLARRSMYEKCAVVTRFAESWVRLGTFDLYRMRGDSEGLRQLCGYCIDELFTVDGVKFPLFSRFYEQFPRFFGDIDELTDYDKFFFEVVLRNAVGTAKWQTYGFLNGVLNTDNTSVLGLSMDYGPFSIMDKFKPGYTPNSEDLDARYGYRNTPTAIWWNLTRFGENLAGLVGAGPELIDLPEEQLFANEDKVIKRATKIIEIGGHIYTHAFTQQYVESFYNRLGLSTQLVNRDDPDEQNQRVVAPLVKMLEKVECDFNKFFVNLQQLDHTSGNMDFRAMGQALKSNNNELYNDDEMIELISDWLKVYQQELAKSESLGFDRANCKQYNPLFLPRNWILDEVIERTQDSNAEDISYLKKLEKMSLNPFDSSKWGDELKDVERKWLQQGDLGEKYSMLQCSCSS</sequence>
<evidence type="ECO:0000256" key="2">
    <source>
        <dbReference type="ARBA" id="ARBA00009747"/>
    </source>
</evidence>
<reference evidence="10 11" key="1">
    <citation type="journal article" date="2011" name="Proc. Natl. Acad. Sci. U.S.A.">
        <title>Comparative genomics of xylose-fermenting fungi for enhanced biofuel production.</title>
        <authorList>
            <person name="Wohlbach D.J."/>
            <person name="Kuo A."/>
            <person name="Sato T.K."/>
            <person name="Potts K.M."/>
            <person name="Salamov A.A."/>
            <person name="LaButti K.M."/>
            <person name="Sun H."/>
            <person name="Clum A."/>
            <person name="Pangilinan J.L."/>
            <person name="Lindquist E.A."/>
            <person name="Lucas S."/>
            <person name="Lapidus A."/>
            <person name="Jin M."/>
            <person name="Gunawan C."/>
            <person name="Balan V."/>
            <person name="Dale B.E."/>
            <person name="Jeffries T.W."/>
            <person name="Zinkel R."/>
            <person name="Barry K.W."/>
            <person name="Grigoriev I.V."/>
            <person name="Gasch A.P."/>
        </authorList>
    </citation>
    <scope>NUCLEOTIDE SEQUENCE [LARGE SCALE GENOMIC DNA]</scope>
    <source>
        <strain evidence="11">ATCC 10573 / BCRC 21748 / CBS 615 / JCM 9827 / NBRC 10315 / NRRL Y-1498 / VKM Y-70</strain>
    </source>
</reference>
<dbReference type="GO" id="GO:0046872">
    <property type="term" value="F:metal ion binding"/>
    <property type="evidence" value="ECO:0007669"/>
    <property type="project" value="UniProtKB-KW"/>
</dbReference>
<comment type="similarity">
    <text evidence="2">Belongs to the SELO family.</text>
</comment>
<dbReference type="GO" id="GO:0070733">
    <property type="term" value="F:AMPylase activity"/>
    <property type="evidence" value="ECO:0007669"/>
    <property type="project" value="TreeGrafter"/>
</dbReference>
<keyword evidence="6" id="KW-0547">Nucleotide-binding</keyword>
<evidence type="ECO:0000256" key="8">
    <source>
        <dbReference type="ARBA" id="ARBA00022842"/>
    </source>
</evidence>
<keyword evidence="4" id="KW-0548">Nucleotidyltransferase</keyword>
<gene>
    <name evidence="10" type="ORF">CANTEDRAFT_126711</name>
</gene>
<comment type="cofactor">
    <cofactor evidence="1">
        <name>Mg(2+)</name>
        <dbReference type="ChEBI" id="CHEBI:18420"/>
    </cofactor>
</comment>
<dbReference type="STRING" id="590646.G3BF08"/>
<proteinExistence type="inferred from homology"/>
<evidence type="ECO:0000256" key="3">
    <source>
        <dbReference type="ARBA" id="ARBA00022679"/>
    </source>
</evidence>
<dbReference type="OrthoDB" id="10254721at2759"/>
<organism evidence="11">
    <name type="scientific">Candida tenuis (strain ATCC 10573 / BCRC 21748 / CBS 615 / JCM 9827 / NBRC 10315 / NRRL Y-1498 / VKM Y-70)</name>
    <name type="common">Yeast</name>
    <name type="synonym">Yamadazyma tenuis</name>
    <dbReference type="NCBI Taxonomy" id="590646"/>
    <lineage>
        <taxon>Eukaryota</taxon>
        <taxon>Fungi</taxon>
        <taxon>Dikarya</taxon>
        <taxon>Ascomycota</taxon>
        <taxon>Saccharomycotina</taxon>
        <taxon>Pichiomycetes</taxon>
        <taxon>Debaryomycetaceae</taxon>
        <taxon>Yamadazyma</taxon>
    </lineage>
</organism>
<keyword evidence="5" id="KW-0479">Metal-binding</keyword>
<name>G3BF08_CANTC</name>
<keyword evidence="8" id="KW-0460">Magnesium</keyword>
<dbReference type="AlphaFoldDB" id="G3BF08"/>
<dbReference type="GO" id="GO:0005524">
    <property type="term" value="F:ATP binding"/>
    <property type="evidence" value="ECO:0007669"/>
    <property type="project" value="UniProtKB-KW"/>
</dbReference>
<evidence type="ECO:0000313" key="11">
    <source>
        <dbReference type="Proteomes" id="UP000000707"/>
    </source>
</evidence>
<dbReference type="PANTHER" id="PTHR32057:SF14">
    <property type="entry name" value="PROTEIN ADENYLYLTRANSFERASE SELO, MITOCHONDRIAL"/>
    <property type="match status" value="1"/>
</dbReference>
<evidence type="ECO:0000256" key="5">
    <source>
        <dbReference type="ARBA" id="ARBA00022723"/>
    </source>
</evidence>
<dbReference type="HAMAP" id="MF_00692">
    <property type="entry name" value="SelO"/>
    <property type="match status" value="1"/>
</dbReference>
<dbReference type="InterPro" id="IPR003846">
    <property type="entry name" value="SelO"/>
</dbReference>
<dbReference type="GO" id="GO:0005739">
    <property type="term" value="C:mitochondrion"/>
    <property type="evidence" value="ECO:0007669"/>
    <property type="project" value="TreeGrafter"/>
</dbReference>
<dbReference type="Proteomes" id="UP000000707">
    <property type="component" value="Unassembled WGS sequence"/>
</dbReference>
<dbReference type="PANTHER" id="PTHR32057">
    <property type="entry name" value="PROTEIN ADENYLYLTRANSFERASE SELO, MITOCHONDRIAL"/>
    <property type="match status" value="1"/>
</dbReference>
<evidence type="ECO:0000256" key="4">
    <source>
        <dbReference type="ARBA" id="ARBA00022695"/>
    </source>
</evidence>
<keyword evidence="7" id="KW-0067">ATP-binding</keyword>
<evidence type="ECO:0000256" key="9">
    <source>
        <dbReference type="ARBA" id="ARBA00031547"/>
    </source>
</evidence>
<keyword evidence="11" id="KW-1185">Reference proteome</keyword>
<accession>G3BF08</accession>
<keyword evidence="3" id="KW-0808">Transferase</keyword>